<name>A0A128F0H3_9GAMM</name>
<evidence type="ECO:0000259" key="1">
    <source>
        <dbReference type="Pfam" id="PF00535"/>
    </source>
</evidence>
<dbReference type="PANTHER" id="PTHR22916">
    <property type="entry name" value="GLYCOSYLTRANSFERASE"/>
    <property type="match status" value="1"/>
</dbReference>
<dbReference type="SUPFAM" id="SSF53448">
    <property type="entry name" value="Nucleotide-diphospho-sugar transferases"/>
    <property type="match status" value="1"/>
</dbReference>
<protein>
    <submittedName>
        <fullName evidence="2">Glycosyl transferase family 2</fullName>
    </submittedName>
</protein>
<dbReference type="PANTHER" id="PTHR22916:SF3">
    <property type="entry name" value="UDP-GLCNAC:BETAGAL BETA-1,3-N-ACETYLGLUCOSAMINYLTRANSFERASE-LIKE PROTEIN 1"/>
    <property type="match status" value="1"/>
</dbReference>
<sequence>MHHDITIGICTFKRPFLEKTLESVKKAIEYANAKVNVLIVDNDPNQSARQLVCSMTHKQTRFTYVSEPRSGIAFARNRVLSETNTKWLLFIDDDETVDKEWLLNYINIINGSDFTAAIGPVVTQYPNYVDDVIVKSRVLDRRTFPHLNEINHGATNNCLIDLEFANKNNIKFDTDFNFYGEDSDFFERISKTGKIIWNQHSIVYEPVTKDRARKEWIVSRLYKNGYNYARRKVIRCGPKTRFTLLIKSIIRVFIDVVKYIINFHSKPLRFKYLCELYRDFGRIKSCIMTTAK</sequence>
<dbReference type="Pfam" id="PF00535">
    <property type="entry name" value="Glycos_transf_2"/>
    <property type="match status" value="1"/>
</dbReference>
<gene>
    <name evidence="2" type="ORF">GCE9029_01814</name>
</gene>
<feature type="domain" description="Glycosyltransferase 2-like" evidence="1">
    <location>
        <begin position="7"/>
        <end position="134"/>
    </location>
</feature>
<dbReference type="Proteomes" id="UP000071641">
    <property type="component" value="Unassembled WGS sequence"/>
</dbReference>
<dbReference type="Gene3D" id="3.90.550.10">
    <property type="entry name" value="Spore Coat Polysaccharide Biosynthesis Protein SpsA, Chain A"/>
    <property type="match status" value="1"/>
</dbReference>
<organism evidence="2 3">
    <name type="scientific">Grimontia celer</name>
    <dbReference type="NCBI Taxonomy" id="1796497"/>
    <lineage>
        <taxon>Bacteria</taxon>
        <taxon>Pseudomonadati</taxon>
        <taxon>Pseudomonadota</taxon>
        <taxon>Gammaproteobacteria</taxon>
        <taxon>Vibrionales</taxon>
        <taxon>Vibrionaceae</taxon>
        <taxon>Grimontia</taxon>
    </lineage>
</organism>
<evidence type="ECO:0000313" key="2">
    <source>
        <dbReference type="EMBL" id="CZF80045.1"/>
    </source>
</evidence>
<dbReference type="CDD" id="cd00761">
    <property type="entry name" value="Glyco_tranf_GTA_type"/>
    <property type="match status" value="1"/>
</dbReference>
<dbReference type="GO" id="GO:0016758">
    <property type="term" value="F:hexosyltransferase activity"/>
    <property type="evidence" value="ECO:0007669"/>
    <property type="project" value="UniProtKB-ARBA"/>
</dbReference>
<dbReference type="InterPro" id="IPR029044">
    <property type="entry name" value="Nucleotide-diphossugar_trans"/>
</dbReference>
<accession>A0A128F0H3</accession>
<reference evidence="3" key="1">
    <citation type="submission" date="2016-02" db="EMBL/GenBank/DDBJ databases">
        <authorList>
            <person name="Rodrigo-Torres Lidia"/>
            <person name="Arahal R.David."/>
        </authorList>
    </citation>
    <scope>NUCLEOTIDE SEQUENCE [LARGE SCALE GENOMIC DNA]</scope>
    <source>
        <strain evidence="3">CECT 9029</strain>
    </source>
</reference>
<dbReference type="InterPro" id="IPR001173">
    <property type="entry name" value="Glyco_trans_2-like"/>
</dbReference>
<dbReference type="STRING" id="1796497.GCE9029_01814"/>
<keyword evidence="2" id="KW-0808">Transferase</keyword>
<dbReference type="AlphaFoldDB" id="A0A128F0H3"/>
<keyword evidence="3" id="KW-1185">Reference proteome</keyword>
<proteinExistence type="predicted"/>
<dbReference type="EMBL" id="FIZX01000001">
    <property type="protein sequence ID" value="CZF80045.1"/>
    <property type="molecule type" value="Genomic_DNA"/>
</dbReference>
<dbReference type="RefSeq" id="WP_062662777.1">
    <property type="nucleotide sequence ID" value="NZ_FIZX01000001.1"/>
</dbReference>
<evidence type="ECO:0000313" key="3">
    <source>
        <dbReference type="Proteomes" id="UP000071641"/>
    </source>
</evidence>
<dbReference type="OrthoDB" id="6116224at2"/>